<reference evidence="6 7" key="1">
    <citation type="journal article" date="2015" name="Infect. Genet. Evol.">
        <title>Genomic sequences of six botulinum neurotoxin-producing strains representing three clostridial species illustrate the mobility and diversity of botulinum neurotoxin genes.</title>
        <authorList>
            <person name="Smith T.J."/>
            <person name="Hill K.K."/>
            <person name="Xie G."/>
            <person name="Foley B.T."/>
            <person name="Williamson C.H."/>
            <person name="Foster J.T."/>
            <person name="Johnson S.L."/>
            <person name="Chertkov O."/>
            <person name="Teshima H."/>
            <person name="Gibbons H.S."/>
            <person name="Johnsky L.A."/>
            <person name="Karavis M.A."/>
            <person name="Smith L.A."/>
        </authorList>
    </citation>
    <scope>NUCLEOTIDE SEQUENCE [LARGE SCALE GENOMIC DNA]</scope>
    <source>
        <strain evidence="6">Sullivan</strain>
    </source>
</reference>
<dbReference type="EMBL" id="CP006905">
    <property type="protein sequence ID" value="AIY84513.1"/>
    <property type="molecule type" value="Genomic_DNA"/>
</dbReference>
<evidence type="ECO:0000256" key="2">
    <source>
        <dbReference type="ARBA" id="ARBA00023125"/>
    </source>
</evidence>
<dbReference type="PANTHER" id="PTHR24567:SF28">
    <property type="entry name" value="LISTERIOLYSIN REGULATORY PROTEIN"/>
    <property type="match status" value="1"/>
</dbReference>
<dbReference type="STRING" id="1561.NPD11_2007"/>
<dbReference type="Gene3D" id="1.10.10.10">
    <property type="entry name" value="Winged helix-like DNA-binding domain superfamily/Winged helix DNA-binding domain"/>
    <property type="match status" value="1"/>
</dbReference>
<dbReference type="GO" id="GO:0003700">
    <property type="term" value="F:DNA-binding transcription factor activity"/>
    <property type="evidence" value="ECO:0007669"/>
    <property type="project" value="TreeGrafter"/>
</dbReference>
<keyword evidence="1" id="KW-0805">Transcription regulation</keyword>
<dbReference type="Pfam" id="PF00027">
    <property type="entry name" value="cNMP_binding"/>
    <property type="match status" value="1"/>
</dbReference>
<dbReference type="InterPro" id="IPR000595">
    <property type="entry name" value="cNMP-bd_dom"/>
</dbReference>
<dbReference type="Proteomes" id="UP000030635">
    <property type="component" value="Chromosome"/>
</dbReference>
<proteinExistence type="predicted"/>
<name>A0A0A7FY36_9CLOT</name>
<dbReference type="AlphaFoldDB" id="A0A0A7FY36"/>
<evidence type="ECO:0000259" key="5">
    <source>
        <dbReference type="PROSITE" id="PS51063"/>
    </source>
</evidence>
<dbReference type="SUPFAM" id="SSF46785">
    <property type="entry name" value="Winged helix' DNA-binding domain"/>
    <property type="match status" value="1"/>
</dbReference>
<dbReference type="GO" id="GO:0003677">
    <property type="term" value="F:DNA binding"/>
    <property type="evidence" value="ECO:0007669"/>
    <property type="project" value="UniProtKB-KW"/>
</dbReference>
<dbReference type="CDD" id="cd00038">
    <property type="entry name" value="CAP_ED"/>
    <property type="match status" value="1"/>
</dbReference>
<evidence type="ECO:0000313" key="6">
    <source>
        <dbReference type="EMBL" id="AIY84513.1"/>
    </source>
</evidence>
<keyword evidence="2" id="KW-0238">DNA-binding</keyword>
<evidence type="ECO:0000256" key="1">
    <source>
        <dbReference type="ARBA" id="ARBA00023015"/>
    </source>
</evidence>
<dbReference type="RefSeq" id="WP_039312165.1">
    <property type="nucleotide sequence ID" value="NZ_CP006905.1"/>
</dbReference>
<feature type="domain" description="HTH crp-type" evidence="5">
    <location>
        <begin position="157"/>
        <end position="231"/>
    </location>
</feature>
<dbReference type="PROSITE" id="PS50042">
    <property type="entry name" value="CNMP_BINDING_3"/>
    <property type="match status" value="1"/>
</dbReference>
<organism evidence="6 7">
    <name type="scientific">Clostridium baratii str. Sullivan</name>
    <dbReference type="NCBI Taxonomy" id="1415775"/>
    <lineage>
        <taxon>Bacteria</taxon>
        <taxon>Bacillati</taxon>
        <taxon>Bacillota</taxon>
        <taxon>Clostridia</taxon>
        <taxon>Eubacteriales</taxon>
        <taxon>Clostridiaceae</taxon>
        <taxon>Clostridium</taxon>
    </lineage>
</organism>
<dbReference type="GO" id="GO:0005829">
    <property type="term" value="C:cytosol"/>
    <property type="evidence" value="ECO:0007669"/>
    <property type="project" value="TreeGrafter"/>
</dbReference>
<dbReference type="eggNOG" id="COG0664">
    <property type="taxonomic scope" value="Bacteria"/>
</dbReference>
<feature type="domain" description="Cyclic nucleotide-binding" evidence="4">
    <location>
        <begin position="23"/>
        <end position="143"/>
    </location>
</feature>
<dbReference type="InterPro" id="IPR050397">
    <property type="entry name" value="Env_Response_Regulators"/>
</dbReference>
<dbReference type="PRINTS" id="PR00034">
    <property type="entry name" value="HTHCRP"/>
</dbReference>
<evidence type="ECO:0000256" key="3">
    <source>
        <dbReference type="ARBA" id="ARBA00023163"/>
    </source>
</evidence>
<keyword evidence="3" id="KW-0804">Transcription</keyword>
<dbReference type="InterPro" id="IPR014710">
    <property type="entry name" value="RmlC-like_jellyroll"/>
</dbReference>
<dbReference type="SUPFAM" id="SSF51206">
    <property type="entry name" value="cAMP-binding domain-like"/>
    <property type="match status" value="1"/>
</dbReference>
<dbReference type="PANTHER" id="PTHR24567">
    <property type="entry name" value="CRP FAMILY TRANSCRIPTIONAL REGULATORY PROTEIN"/>
    <property type="match status" value="1"/>
</dbReference>
<evidence type="ECO:0000313" key="7">
    <source>
        <dbReference type="Proteomes" id="UP000030635"/>
    </source>
</evidence>
<gene>
    <name evidence="6" type="ORF">U729_982</name>
</gene>
<dbReference type="SMART" id="SM00100">
    <property type="entry name" value="cNMP"/>
    <property type="match status" value="1"/>
</dbReference>
<dbReference type="InterPro" id="IPR036388">
    <property type="entry name" value="WH-like_DNA-bd_sf"/>
</dbReference>
<keyword evidence="7" id="KW-1185">Reference proteome</keyword>
<dbReference type="InterPro" id="IPR018490">
    <property type="entry name" value="cNMP-bd_dom_sf"/>
</dbReference>
<dbReference type="SMART" id="SM00419">
    <property type="entry name" value="HTH_CRP"/>
    <property type="match status" value="1"/>
</dbReference>
<dbReference type="InterPro" id="IPR012318">
    <property type="entry name" value="HTH_CRP"/>
</dbReference>
<accession>A0A0A7FY36</accession>
<dbReference type="OrthoDB" id="9798104at2"/>
<dbReference type="Pfam" id="PF13545">
    <property type="entry name" value="HTH_Crp_2"/>
    <property type="match status" value="1"/>
</dbReference>
<dbReference type="HOGENOM" id="CLU_075053_3_2_9"/>
<dbReference type="PROSITE" id="PS51063">
    <property type="entry name" value="HTH_CRP_2"/>
    <property type="match status" value="1"/>
</dbReference>
<dbReference type="KEGG" id="cbv:U729_982"/>
<dbReference type="CDD" id="cd00092">
    <property type="entry name" value="HTH_CRP"/>
    <property type="match status" value="1"/>
</dbReference>
<protein>
    <submittedName>
        <fullName evidence="6">Cyclic nucleotide-binding domain protein</fullName>
    </submittedName>
</protein>
<evidence type="ECO:0000259" key="4">
    <source>
        <dbReference type="PROSITE" id="PS50042"/>
    </source>
</evidence>
<sequence length="238" mass="26885">MIEICGCKDCNKSKLSCARNISIFASLTDNELKDVVNTVKRKEYIKGEIICREGEILNKLLLIRDGKIKISKMTKDGKEQILHILTKGDFLGESNLFNDEASRFSVTAITNARICTISKENLEDILIKNPPISLKIIKEISKKLSETEDLAKVLATKDIVSRVASMLVEFSTKYGQEDEEGILIKLPINREDMANYCGVTRETISRKLSKFESDKLISVRGNKIIIITELEKLRELSE</sequence>
<dbReference type="Gene3D" id="2.60.120.10">
    <property type="entry name" value="Jelly Rolls"/>
    <property type="match status" value="1"/>
</dbReference>
<dbReference type="InterPro" id="IPR036390">
    <property type="entry name" value="WH_DNA-bd_sf"/>
</dbReference>